<feature type="signal peptide" evidence="1">
    <location>
        <begin position="1"/>
        <end position="20"/>
    </location>
</feature>
<name>A0A0Q1CFZ9_9PSED</name>
<gene>
    <name evidence="2" type="ORF">AQS70_01950</name>
</gene>
<evidence type="ECO:0000313" key="2">
    <source>
        <dbReference type="EMBL" id="KQB53535.1"/>
    </source>
</evidence>
<dbReference type="OrthoDB" id="8400810at2"/>
<evidence type="ECO:0000256" key="1">
    <source>
        <dbReference type="SAM" id="SignalP"/>
    </source>
</evidence>
<proteinExistence type="predicted"/>
<dbReference type="STRING" id="1563157.AQS70_01950"/>
<dbReference type="InterPro" id="IPR027056">
    <property type="entry name" value="Gluconate_2DH_su3"/>
</dbReference>
<dbReference type="AlphaFoldDB" id="A0A0Q1CFZ9"/>
<dbReference type="Proteomes" id="UP000050342">
    <property type="component" value="Unassembled WGS sequence"/>
</dbReference>
<dbReference type="RefSeq" id="WP_055102946.1">
    <property type="nucleotide sequence ID" value="NZ_LLWH01000165.1"/>
</dbReference>
<keyword evidence="1" id="KW-0732">Signal</keyword>
<keyword evidence="3" id="KW-1185">Reference proteome</keyword>
<sequence length="241" mass="26549">MKRRSVLKAGLVLVATSALAAVYRPAGAALRVFNGGNRWHAKETLPPVPVDASQRMFLTDKEFAQIKAIFDRLIPADDLSMSASEAGCVVFVDHQLAGDYGKGTWRYLTGPEQKGTVSQGDQSLDGPADLYRKGLAELDDYCQRELNAPFEALSADQQDTLLEHMEAGHVALASVPSQVLFKQMLANVQEGFFADPLYGGNKDMVGWKMIGFPGSRYDYRDYVEQRGQKLEITPVSIIGRF</sequence>
<comment type="caution">
    <text evidence="2">The sequence shown here is derived from an EMBL/GenBank/DDBJ whole genome shotgun (WGS) entry which is preliminary data.</text>
</comment>
<organism evidence="2 3">
    <name type="scientific">Pseudomonas endophytica</name>
    <dbReference type="NCBI Taxonomy" id="1563157"/>
    <lineage>
        <taxon>Bacteria</taxon>
        <taxon>Pseudomonadati</taxon>
        <taxon>Pseudomonadota</taxon>
        <taxon>Gammaproteobacteria</taxon>
        <taxon>Pseudomonadales</taxon>
        <taxon>Pseudomonadaceae</taxon>
        <taxon>Pseudomonas</taxon>
    </lineage>
</organism>
<dbReference type="EMBL" id="LLWH01000165">
    <property type="protein sequence ID" value="KQB53535.1"/>
    <property type="molecule type" value="Genomic_DNA"/>
</dbReference>
<dbReference type="Pfam" id="PF13618">
    <property type="entry name" value="Gluconate_2-dh3"/>
    <property type="match status" value="1"/>
</dbReference>
<evidence type="ECO:0008006" key="4">
    <source>
        <dbReference type="Google" id="ProtNLM"/>
    </source>
</evidence>
<reference evidence="2 3" key="1">
    <citation type="submission" date="2015-10" db="EMBL/GenBank/DDBJ databases">
        <title>Pseudomonas helleri sp. nov. and Pseudomonas weihenstephanensis sp. nov., isolated from raw cows milk.</title>
        <authorList>
            <person name="Von Neubeck M."/>
            <person name="Huptas C."/>
            <person name="Wenning M."/>
            <person name="Scherer S."/>
        </authorList>
    </citation>
    <scope>NUCLEOTIDE SEQUENCE [LARGE SCALE GENOMIC DNA]</scope>
    <source>
        <strain evidence="2 3">BSTT44</strain>
    </source>
</reference>
<accession>A0A0Q1CFZ9</accession>
<feature type="chain" id="PRO_5006189209" description="Gluconate 2-dehydrogenase" evidence="1">
    <location>
        <begin position="21"/>
        <end position="241"/>
    </location>
</feature>
<protein>
    <recommendedName>
        <fullName evidence="4">Gluconate 2-dehydrogenase</fullName>
    </recommendedName>
</protein>
<evidence type="ECO:0000313" key="3">
    <source>
        <dbReference type="Proteomes" id="UP000050342"/>
    </source>
</evidence>